<proteinExistence type="predicted"/>
<evidence type="ECO:0000313" key="1">
    <source>
        <dbReference type="EMBL" id="QHU00050.1"/>
    </source>
</evidence>
<accession>A0A6C0J5B5</accession>
<protein>
    <submittedName>
        <fullName evidence="1">Uncharacterized protein</fullName>
    </submittedName>
</protein>
<reference evidence="1" key="1">
    <citation type="journal article" date="2020" name="Nature">
        <title>Giant virus diversity and host interactions through global metagenomics.</title>
        <authorList>
            <person name="Schulz F."/>
            <person name="Roux S."/>
            <person name="Paez-Espino D."/>
            <person name="Jungbluth S."/>
            <person name="Walsh D.A."/>
            <person name="Denef V.J."/>
            <person name="McMahon K.D."/>
            <person name="Konstantinidis K.T."/>
            <person name="Eloe-Fadrosh E.A."/>
            <person name="Kyrpides N.C."/>
            <person name="Woyke T."/>
        </authorList>
    </citation>
    <scope>NUCLEOTIDE SEQUENCE</scope>
    <source>
        <strain evidence="1">GVMAG-M-3300025778-1</strain>
    </source>
</reference>
<name>A0A6C0J5B5_9ZZZZ</name>
<sequence>MSVMCMLRLYTYIRRTMTEYYNIYIAEHGTHSRYYLSDDGYEYEEEDSFVPVDTIFVEQWRRGEEVRRRVLYEGETITQYKGDPWAAVETPWLWIGDTTTDVDLTYALSKYMVPGNVITLDLLLRLIQIHEDTELVYLHPRTCEEIPFPNEGVRIEAKHVA</sequence>
<dbReference type="EMBL" id="MN740321">
    <property type="protein sequence ID" value="QHU00050.1"/>
    <property type="molecule type" value="Genomic_DNA"/>
</dbReference>
<organism evidence="1">
    <name type="scientific">viral metagenome</name>
    <dbReference type="NCBI Taxonomy" id="1070528"/>
    <lineage>
        <taxon>unclassified sequences</taxon>
        <taxon>metagenomes</taxon>
        <taxon>organismal metagenomes</taxon>
    </lineage>
</organism>
<dbReference type="AlphaFoldDB" id="A0A6C0J5B5"/>